<dbReference type="EMBL" id="QWIK01000930">
    <property type="protein sequence ID" value="RMX99333.1"/>
    <property type="molecule type" value="Genomic_DNA"/>
</dbReference>
<dbReference type="GO" id="GO:0008270">
    <property type="term" value="F:zinc ion binding"/>
    <property type="evidence" value="ECO:0007669"/>
    <property type="project" value="InterPro"/>
</dbReference>
<keyword evidence="1" id="KW-0539">Nucleus</keyword>
<feature type="compositionally biased region" description="Polar residues" evidence="2">
    <location>
        <begin position="436"/>
        <end position="453"/>
    </location>
</feature>
<evidence type="ECO:0000259" key="3">
    <source>
        <dbReference type="PROSITE" id="PS50048"/>
    </source>
</evidence>
<feature type="compositionally biased region" description="Polar residues" evidence="2">
    <location>
        <begin position="374"/>
        <end position="388"/>
    </location>
</feature>
<feature type="compositionally biased region" description="Polar residues" evidence="2">
    <location>
        <begin position="610"/>
        <end position="635"/>
    </location>
</feature>
<dbReference type="PROSITE" id="PS50048">
    <property type="entry name" value="ZN2_CY6_FUNGAL_2"/>
    <property type="match status" value="1"/>
</dbReference>
<accession>A0A3M6Y8H3</accession>
<feature type="compositionally biased region" description="Basic residues" evidence="2">
    <location>
        <begin position="592"/>
        <end position="602"/>
    </location>
</feature>
<dbReference type="AlphaFoldDB" id="A0A3M6Y8H3"/>
<feature type="region of interest" description="Disordered" evidence="2">
    <location>
        <begin position="436"/>
        <end position="534"/>
    </location>
</feature>
<protein>
    <recommendedName>
        <fullName evidence="3">Zn(2)-C6 fungal-type domain-containing protein</fullName>
    </recommendedName>
</protein>
<evidence type="ECO:0000256" key="2">
    <source>
        <dbReference type="SAM" id="MobiDB-lite"/>
    </source>
</evidence>
<feature type="compositionally biased region" description="Polar residues" evidence="2">
    <location>
        <begin position="484"/>
        <end position="496"/>
    </location>
</feature>
<dbReference type="Proteomes" id="UP000282582">
    <property type="component" value="Unassembled WGS sequence"/>
</dbReference>
<dbReference type="InterPro" id="IPR001138">
    <property type="entry name" value="Zn2Cys6_DnaBD"/>
</dbReference>
<dbReference type="SMART" id="SM00066">
    <property type="entry name" value="GAL4"/>
    <property type="match status" value="1"/>
</dbReference>
<feature type="compositionally biased region" description="Basic and acidic residues" evidence="2">
    <location>
        <begin position="497"/>
        <end position="513"/>
    </location>
</feature>
<feature type="compositionally biased region" description="Low complexity" evidence="2">
    <location>
        <begin position="389"/>
        <end position="400"/>
    </location>
</feature>
<dbReference type="InterPro" id="IPR036864">
    <property type="entry name" value="Zn2-C6_fun-type_DNA-bd_sf"/>
</dbReference>
<proteinExistence type="predicted"/>
<dbReference type="CDD" id="cd00067">
    <property type="entry name" value="GAL4"/>
    <property type="match status" value="1"/>
</dbReference>
<dbReference type="GO" id="GO:0000981">
    <property type="term" value="F:DNA-binding transcription factor activity, RNA polymerase II-specific"/>
    <property type="evidence" value="ECO:0007669"/>
    <property type="project" value="InterPro"/>
</dbReference>
<feature type="region of interest" description="Disordered" evidence="2">
    <location>
        <begin position="555"/>
        <end position="635"/>
    </location>
</feature>
<comment type="caution">
    <text evidence="4">The sequence shown here is derived from an EMBL/GenBank/DDBJ whole genome shotgun (WGS) entry which is preliminary data.</text>
</comment>
<dbReference type="Pfam" id="PF00172">
    <property type="entry name" value="Zn_clus"/>
    <property type="match status" value="1"/>
</dbReference>
<feature type="compositionally biased region" description="Low complexity" evidence="2">
    <location>
        <begin position="462"/>
        <end position="483"/>
    </location>
</feature>
<evidence type="ECO:0000313" key="4">
    <source>
        <dbReference type="EMBL" id="RMX99333.1"/>
    </source>
</evidence>
<dbReference type="SUPFAM" id="SSF57701">
    <property type="entry name" value="Zn2/Cys6 DNA-binding domain"/>
    <property type="match status" value="1"/>
</dbReference>
<evidence type="ECO:0000313" key="5">
    <source>
        <dbReference type="Proteomes" id="UP000282582"/>
    </source>
</evidence>
<organism evidence="4 5">
    <name type="scientific">Hortaea werneckii</name>
    <name type="common">Black yeast</name>
    <name type="synonym">Cladosporium werneckii</name>
    <dbReference type="NCBI Taxonomy" id="91943"/>
    <lineage>
        <taxon>Eukaryota</taxon>
        <taxon>Fungi</taxon>
        <taxon>Dikarya</taxon>
        <taxon>Ascomycota</taxon>
        <taxon>Pezizomycotina</taxon>
        <taxon>Dothideomycetes</taxon>
        <taxon>Dothideomycetidae</taxon>
        <taxon>Mycosphaerellales</taxon>
        <taxon>Teratosphaeriaceae</taxon>
        <taxon>Hortaea</taxon>
    </lineage>
</organism>
<reference evidence="4 5" key="1">
    <citation type="journal article" date="2018" name="BMC Genomics">
        <title>Genomic evidence for intraspecific hybridization in a clonal and extremely halotolerant yeast.</title>
        <authorList>
            <person name="Gostincar C."/>
            <person name="Stajich J.E."/>
            <person name="Zupancic J."/>
            <person name="Zalar P."/>
            <person name="Gunde-Cimerman N."/>
        </authorList>
    </citation>
    <scope>NUCLEOTIDE SEQUENCE [LARGE SCALE GENOMIC DNA]</scope>
    <source>
        <strain evidence="4 5">EXF-6654</strain>
    </source>
</reference>
<gene>
    <name evidence="4" type="ORF">D0868_09596</name>
</gene>
<evidence type="ECO:0000256" key="1">
    <source>
        <dbReference type="ARBA" id="ARBA00023242"/>
    </source>
</evidence>
<dbReference type="Gene3D" id="4.10.240.10">
    <property type="entry name" value="Zn(2)-C6 fungal-type DNA-binding domain"/>
    <property type="match status" value="1"/>
</dbReference>
<feature type="domain" description="Zn(2)-C6 fungal-type" evidence="3">
    <location>
        <begin position="112"/>
        <end position="148"/>
    </location>
</feature>
<sequence length="635" mass="68310">MPLAVSALPLQDKPCRSRSSALHWLIQKSLFATPARSARSYDKAPVRAHRSTSTPGYYDRLTPYSSVGHYANYDNARHELRPGCGGRSVTRQIHEPEPEIAPGTARRRISVACSRCRRRKIKCSGNPGDGTGCQACRASGADVSLCHFNRVNSHELSMTGVEVYPPGSIAGNTPHSAGYASDTGSANGTGWMGTHHQPMQRPSLPTLHTRSSFVDGYDQYETSPVDSYTHASSSMPRQDSYSSSYPGYENYRAWSTSSAMIPTPASTGYHEQPSSYSFGNLTAPFPQHGGSRLPSVTSDTFGSMNMSSLHSSLPVHTAQERRLPAPYTITYPNAQTQHPGSQQLPDIRTIGSISSEPRVHIHGIHSRNAMPWSSEASPMSAATVSNSSVPPTTGVPGLTTNFQSQSRPQYPHQGHQDQPQNAVGVSEPAFGYQFPMVQTNCPRTGSPNVSPASASGPPECESFPSTASSSSSTTSMQIPCSSSLSHAQPSHLQLESRSQHHRDLPALHLETPEGPHQSAEPPIHPSLFSPSHTDAVPPASLYSFSTDSGNGISTFLPTSATADRPSTASGDNDQGSSSMSAPTTYNSAPALRHSHPHHRGKHSANPEVLRSQSSFERQRAQTAQRMSVHSLNARY</sequence>
<feature type="compositionally biased region" description="Polar residues" evidence="2">
    <location>
        <begin position="555"/>
        <end position="587"/>
    </location>
</feature>
<feature type="region of interest" description="Disordered" evidence="2">
    <location>
        <begin position="370"/>
        <end position="423"/>
    </location>
</feature>
<name>A0A3M6Y8H3_HORWE</name>